<name>A0AAN8JB37_PATCE</name>
<proteinExistence type="predicted"/>
<protein>
    <submittedName>
        <fullName evidence="1">Uncharacterized protein</fullName>
    </submittedName>
</protein>
<reference evidence="1 2" key="1">
    <citation type="submission" date="2024-01" db="EMBL/GenBank/DDBJ databases">
        <title>The genome of the rayed Mediterranean limpet Patella caerulea (Linnaeus, 1758).</title>
        <authorList>
            <person name="Anh-Thu Weber A."/>
            <person name="Halstead-Nussloch G."/>
        </authorList>
    </citation>
    <scope>NUCLEOTIDE SEQUENCE [LARGE SCALE GENOMIC DNA]</scope>
    <source>
        <strain evidence="1">AATW-2023a</strain>
        <tissue evidence="1">Whole specimen</tissue>
    </source>
</reference>
<comment type="caution">
    <text evidence="1">The sequence shown here is derived from an EMBL/GenBank/DDBJ whole genome shotgun (WGS) entry which is preliminary data.</text>
</comment>
<dbReference type="Proteomes" id="UP001347796">
    <property type="component" value="Unassembled WGS sequence"/>
</dbReference>
<dbReference type="EMBL" id="JAZGQO010000014">
    <property type="protein sequence ID" value="KAK6171169.1"/>
    <property type="molecule type" value="Genomic_DNA"/>
</dbReference>
<evidence type="ECO:0000313" key="2">
    <source>
        <dbReference type="Proteomes" id="UP001347796"/>
    </source>
</evidence>
<dbReference type="AlphaFoldDB" id="A0AAN8JB37"/>
<gene>
    <name evidence="1" type="ORF">SNE40_019417</name>
</gene>
<evidence type="ECO:0000313" key="1">
    <source>
        <dbReference type="EMBL" id="KAK6171169.1"/>
    </source>
</evidence>
<organism evidence="1 2">
    <name type="scientific">Patella caerulea</name>
    <name type="common">Rayed Mediterranean limpet</name>
    <dbReference type="NCBI Taxonomy" id="87958"/>
    <lineage>
        <taxon>Eukaryota</taxon>
        <taxon>Metazoa</taxon>
        <taxon>Spiralia</taxon>
        <taxon>Lophotrochozoa</taxon>
        <taxon>Mollusca</taxon>
        <taxon>Gastropoda</taxon>
        <taxon>Patellogastropoda</taxon>
        <taxon>Patelloidea</taxon>
        <taxon>Patellidae</taxon>
        <taxon>Patella</taxon>
    </lineage>
</organism>
<keyword evidence="2" id="KW-1185">Reference proteome</keyword>
<accession>A0AAN8JB37</accession>
<sequence>MSKQVFDTDFVSLPAIDSDLATCYNMFEIDWSKTGKDLLAEERNDDNESDGDDELNETESEKCITINIALSYCDQINILVEKEFNFELLGAIMSTRDISSKLIAEKCSKKPKFSDFFV</sequence>